<keyword evidence="2" id="KW-1185">Reference proteome</keyword>
<protein>
    <recommendedName>
        <fullName evidence="3">DUF3168 domain-containing protein</fullName>
    </recommendedName>
</protein>
<reference evidence="1" key="1">
    <citation type="submission" date="2022-11" db="EMBL/GenBank/DDBJ databases">
        <title>Methylomonas rapida sp. nov., Carotenoid-Producing Obligate Methanotrophs with High Growth Characteristics and Biotechnological Potential.</title>
        <authorList>
            <person name="Tikhonova E.N."/>
            <person name="Suleimanov R.Z."/>
            <person name="Miroshnikov K."/>
            <person name="Oshkin I.Y."/>
            <person name="Belova S.E."/>
            <person name="Danilova O.V."/>
            <person name="Ashikhmin A."/>
            <person name="Konopkin A."/>
            <person name="But S.Y."/>
            <person name="Khmelenina V.N."/>
            <person name="Kuznetsov N."/>
            <person name="Pimenov N.V."/>
            <person name="Dedysh S.N."/>
        </authorList>
    </citation>
    <scope>NUCLEOTIDE SEQUENCE</scope>
    <source>
        <strain evidence="1">MP1</strain>
    </source>
</reference>
<dbReference type="Proteomes" id="UP001162780">
    <property type="component" value="Chromosome"/>
</dbReference>
<sequence>MLTLQTALIARIQSQVSGFKTIGNPSVMAGLGQIGPLLPACLVVPGKAEPVVKAADALPAQEEQAWDIVVIVAHQHTQAAHGLTESLAASLMDGVFKAVQGWKASPNQRKGFVYQGRSAPSYSMGYAEFPMTFTASAVIGQ</sequence>
<dbReference type="EMBL" id="CP113517">
    <property type="protein sequence ID" value="WAR42932.1"/>
    <property type="molecule type" value="Genomic_DNA"/>
</dbReference>
<name>A0ABY7GD79_9GAMM</name>
<accession>A0ABY7GD79</accession>
<proteinExistence type="predicted"/>
<evidence type="ECO:0008006" key="3">
    <source>
        <dbReference type="Google" id="ProtNLM"/>
    </source>
</evidence>
<gene>
    <name evidence="1" type="ORF">NM686_011010</name>
</gene>
<organism evidence="1 2">
    <name type="scientific">Methylomonas rapida</name>
    <dbReference type="NCBI Taxonomy" id="2963939"/>
    <lineage>
        <taxon>Bacteria</taxon>
        <taxon>Pseudomonadati</taxon>
        <taxon>Pseudomonadota</taxon>
        <taxon>Gammaproteobacteria</taxon>
        <taxon>Methylococcales</taxon>
        <taxon>Methylococcaceae</taxon>
        <taxon>Methylomonas</taxon>
    </lineage>
</organism>
<dbReference type="RefSeq" id="WP_255187915.1">
    <property type="nucleotide sequence ID" value="NZ_CP113517.1"/>
</dbReference>
<evidence type="ECO:0000313" key="1">
    <source>
        <dbReference type="EMBL" id="WAR42932.1"/>
    </source>
</evidence>
<dbReference type="InterPro" id="IPR056912">
    <property type="entry name" value="Phage_JBD30_tail_term-like"/>
</dbReference>
<dbReference type="Pfam" id="PF23840">
    <property type="entry name" value="Phage_tail_terminator"/>
    <property type="match status" value="1"/>
</dbReference>
<evidence type="ECO:0000313" key="2">
    <source>
        <dbReference type="Proteomes" id="UP001162780"/>
    </source>
</evidence>